<dbReference type="EMBL" id="QGMJ01000188">
    <property type="protein sequence ID" value="TVY40232.1"/>
    <property type="molecule type" value="Genomic_DNA"/>
</dbReference>
<dbReference type="PANTHER" id="PTHR13593:SF146">
    <property type="entry name" value="PLC-LIKE PHOSPHODIESTERASE"/>
    <property type="match status" value="1"/>
</dbReference>
<dbReference type="Pfam" id="PF26146">
    <property type="entry name" value="PI-PLC_X"/>
    <property type="match status" value="1"/>
</dbReference>
<dbReference type="Proteomes" id="UP000462212">
    <property type="component" value="Unassembled WGS sequence"/>
</dbReference>
<keyword evidence="1" id="KW-0732">Signal</keyword>
<evidence type="ECO:0000256" key="1">
    <source>
        <dbReference type="SAM" id="SignalP"/>
    </source>
</evidence>
<organism evidence="2 3">
    <name type="scientific">Lachnellula subtilissima</name>
    <dbReference type="NCBI Taxonomy" id="602034"/>
    <lineage>
        <taxon>Eukaryota</taxon>
        <taxon>Fungi</taxon>
        <taxon>Dikarya</taxon>
        <taxon>Ascomycota</taxon>
        <taxon>Pezizomycotina</taxon>
        <taxon>Leotiomycetes</taxon>
        <taxon>Helotiales</taxon>
        <taxon>Lachnaceae</taxon>
        <taxon>Lachnellula</taxon>
    </lineage>
</organism>
<name>A0A8H8RSY5_9HELO</name>
<keyword evidence="3" id="KW-1185">Reference proteome</keyword>
<comment type="caution">
    <text evidence="2">The sequence shown here is derived from an EMBL/GenBank/DDBJ whole genome shotgun (WGS) entry which is preliminary data.</text>
</comment>
<dbReference type="InterPro" id="IPR051057">
    <property type="entry name" value="PI-PLC_domain"/>
</dbReference>
<evidence type="ECO:0000313" key="2">
    <source>
        <dbReference type="EMBL" id="TVY40232.1"/>
    </source>
</evidence>
<feature type="signal peptide" evidence="1">
    <location>
        <begin position="1"/>
        <end position="19"/>
    </location>
</feature>
<dbReference type="InterPro" id="IPR017946">
    <property type="entry name" value="PLC-like_Pdiesterase_TIM-brl"/>
</dbReference>
<evidence type="ECO:0000313" key="3">
    <source>
        <dbReference type="Proteomes" id="UP000462212"/>
    </source>
</evidence>
<dbReference type="GO" id="GO:0006629">
    <property type="term" value="P:lipid metabolic process"/>
    <property type="evidence" value="ECO:0007669"/>
    <property type="project" value="InterPro"/>
</dbReference>
<gene>
    <name evidence="2" type="ORF">LSUB1_G004006</name>
</gene>
<dbReference type="Gene3D" id="3.20.20.190">
    <property type="entry name" value="Phosphatidylinositol (PI) phosphodiesterase"/>
    <property type="match status" value="1"/>
</dbReference>
<dbReference type="GO" id="GO:0008081">
    <property type="term" value="F:phosphoric diester hydrolase activity"/>
    <property type="evidence" value="ECO:0007669"/>
    <property type="project" value="InterPro"/>
</dbReference>
<dbReference type="AlphaFoldDB" id="A0A8H8RSY5"/>
<dbReference type="SUPFAM" id="SSF51695">
    <property type="entry name" value="PLC-like phosphodiesterases"/>
    <property type="match status" value="1"/>
</dbReference>
<proteinExistence type="predicted"/>
<reference evidence="2 3" key="1">
    <citation type="submission" date="2018-05" db="EMBL/GenBank/DDBJ databases">
        <title>Genome sequencing and assembly of the regulated plant pathogen Lachnellula willkommii and related sister species for the development of diagnostic species identification markers.</title>
        <authorList>
            <person name="Giroux E."/>
            <person name="Bilodeau G."/>
        </authorList>
    </citation>
    <scope>NUCLEOTIDE SEQUENCE [LARGE SCALE GENOMIC DNA]</scope>
    <source>
        <strain evidence="2 3">CBS 197.66</strain>
    </source>
</reference>
<protein>
    <submittedName>
        <fullName evidence="2">PI-PLC X domain-containing protein</fullName>
    </submittedName>
</protein>
<dbReference type="OrthoDB" id="7984201at2759"/>
<sequence length="289" mass="31013">MILKIFFWLFLIGPCKVSAAACNGNDALCSRKYSNITQIGAHDSAFVGDLPTDNQNLDVTGQLNAGIRFLTAQTHSFLNQIFLCHTSCWEEDSGVLVDYLTDIRTWMDSNPNEVVTLLLTNGDAIAVSMFADAYDNAGISKYTYTPPKQLALGDWPTLQDLISANTRLITFMGSLFVSPSRSIALDLTEMIDYNSNTGTVPYILEPSGSNGAGLMYIVNHFLDINVLSTGVLMPDRGSAPDTNAATGTGSIGAQAGLCVQQHGANPNVVLLDFVDIGDAMTAQNNLNGL</sequence>
<feature type="chain" id="PRO_5034278332" evidence="1">
    <location>
        <begin position="20"/>
        <end position="289"/>
    </location>
</feature>
<accession>A0A8H8RSY5</accession>
<dbReference type="PANTHER" id="PTHR13593">
    <property type="match status" value="1"/>
</dbReference>